<organism evidence="2 3">
    <name type="scientific">Acrobeloides nanus</name>
    <dbReference type="NCBI Taxonomy" id="290746"/>
    <lineage>
        <taxon>Eukaryota</taxon>
        <taxon>Metazoa</taxon>
        <taxon>Ecdysozoa</taxon>
        <taxon>Nematoda</taxon>
        <taxon>Chromadorea</taxon>
        <taxon>Rhabditida</taxon>
        <taxon>Tylenchina</taxon>
        <taxon>Cephalobomorpha</taxon>
        <taxon>Cephaloboidea</taxon>
        <taxon>Cephalobidae</taxon>
        <taxon>Acrobeloides</taxon>
    </lineage>
</organism>
<keyword evidence="2" id="KW-1185">Reference proteome</keyword>
<dbReference type="Proteomes" id="UP000887540">
    <property type="component" value="Unplaced"/>
</dbReference>
<protein>
    <submittedName>
        <fullName evidence="3">DUF5077 domain-containing protein</fullName>
    </submittedName>
</protein>
<evidence type="ECO:0000313" key="3">
    <source>
        <dbReference type="WBParaSite" id="ACRNAN_scaffold7116.g32611.t1"/>
    </source>
</evidence>
<evidence type="ECO:0000313" key="2">
    <source>
        <dbReference type="Proteomes" id="UP000887540"/>
    </source>
</evidence>
<dbReference type="AlphaFoldDB" id="A0A914EBZ4"/>
<proteinExistence type="predicted"/>
<dbReference type="InterPro" id="IPR021862">
    <property type="entry name" value="DUF3472"/>
</dbReference>
<accession>A0A914EBZ4</accession>
<dbReference type="InterPro" id="IPR031712">
    <property type="entry name" value="DUF5077"/>
</dbReference>
<dbReference type="Pfam" id="PF16871">
    <property type="entry name" value="DUF5077"/>
    <property type="match status" value="1"/>
</dbReference>
<name>A0A914EBZ4_9BILA</name>
<evidence type="ECO:0000259" key="1">
    <source>
        <dbReference type="Pfam" id="PF16871"/>
    </source>
</evidence>
<reference evidence="3" key="1">
    <citation type="submission" date="2022-11" db="UniProtKB">
        <authorList>
            <consortium name="WormBaseParasite"/>
        </authorList>
    </citation>
    <scope>IDENTIFICATION</scope>
</reference>
<dbReference type="Pfam" id="PF11958">
    <property type="entry name" value="DUF3472"/>
    <property type="match status" value="1"/>
</dbReference>
<feature type="domain" description="DUF5077" evidence="1">
    <location>
        <begin position="17"/>
        <end position="141"/>
    </location>
</feature>
<dbReference type="WBParaSite" id="ACRNAN_scaffold7116.g32611.t1">
    <property type="protein sequence ID" value="ACRNAN_scaffold7116.g32611.t1"/>
    <property type="gene ID" value="ACRNAN_scaffold7116.g32611"/>
</dbReference>
<sequence length="425" mass="48177">MNSSLSTSQNNELNLVVPLGGNSFITKKSVNSQAAVTTNGWINWSSASEVFSVYFRINTPGILKLYGYLNVTDNSSSMIQCTLSGNEPHIIKITGSKRKEYLLGQCHITKVGYVKLDVQRISKTGHVFANVQELFINGSAVDQNTVFVKNNECNMFYWGRRGPSIHLNFYLDETCKENVEWFYSELTVPKGCDPIGSFFMANGFGEGYFGIQVNSETERKILFSVWSPCETDDPNCIPEGQRIKCLRKGSGVQVCEFGCEGSGGQSFLRYTWKSETTYKFLLHAQPNTTNASTTYTAYFYAPELSEWLLIASFSRPCIQTWLTNLHSFVENFIPETGHITRKAYFDNQWIRNTEGQWKPLHKANFTGDETARKEHRLDYDGGIENGRFYLRHCGFFIDNSANLDTIFSVQPKDKAPEIHFDLLGI</sequence>